<feature type="domain" description="Glycosyl transferase family 1" evidence="1">
    <location>
        <begin position="186"/>
        <end position="301"/>
    </location>
</feature>
<feature type="domain" description="Glycosyltransferase subfamily 4-like N-terminal" evidence="2">
    <location>
        <begin position="10"/>
        <end position="167"/>
    </location>
</feature>
<dbReference type="Pfam" id="PF00534">
    <property type="entry name" value="Glycos_transf_1"/>
    <property type="match status" value="1"/>
</dbReference>
<dbReference type="Pfam" id="PF13439">
    <property type="entry name" value="Glyco_transf_4"/>
    <property type="match status" value="1"/>
</dbReference>
<sequence>MIIPKLYNGGIEKVASVFSLNLCDDYDQYIYSIMNQDESYDFAVKPIILERRVASGYLGKLLNFFYRIKLLRDIVHQEDIDVVISFGERCNLINMISFIKVKRILTIHSVISVENKSKGFLGFVGGCIARTTYSNAEEVVAVSGVVKDEAEKYLGISNISKIYNGHEIDSIIELGNFEADYKIEGDYIVAVGRITYAKGYWHLIRCFSKLKLTNPNLKLVIVGGVELDGRLEDLKEIVSHFKLESEVQFLGQVNNPYPIIKNAKLLALTSIYEGLPGVAIESLSLGTPVVSTNSGGTAEIVLGDVSCNEINLESEFCKSDFGCITKTFKGDFLKFEELTFEEQQFCDAMQFQLDVDVKGDNLKTRALEFAIENAIAKYRDLIEK</sequence>
<accession>A0A5P4S785</accession>
<dbReference type="GO" id="GO:1901135">
    <property type="term" value="P:carbohydrate derivative metabolic process"/>
    <property type="evidence" value="ECO:0007669"/>
    <property type="project" value="UniProtKB-ARBA"/>
</dbReference>
<protein>
    <submittedName>
        <fullName evidence="3">Glycosyl transferase group 1 protein</fullName>
    </submittedName>
</protein>
<dbReference type="Gene3D" id="3.40.50.2000">
    <property type="entry name" value="Glycogen Phosphorylase B"/>
    <property type="match status" value="2"/>
</dbReference>
<dbReference type="CDD" id="cd03811">
    <property type="entry name" value="GT4_GT28_WabH-like"/>
    <property type="match status" value="1"/>
</dbReference>
<dbReference type="GO" id="GO:0016757">
    <property type="term" value="F:glycosyltransferase activity"/>
    <property type="evidence" value="ECO:0007669"/>
    <property type="project" value="InterPro"/>
</dbReference>
<keyword evidence="3" id="KW-0808">Transferase</keyword>
<dbReference type="SUPFAM" id="SSF53756">
    <property type="entry name" value="UDP-Glycosyltransferase/glycogen phosphorylase"/>
    <property type="match status" value="1"/>
</dbReference>
<dbReference type="PANTHER" id="PTHR12526">
    <property type="entry name" value="GLYCOSYLTRANSFERASE"/>
    <property type="match status" value="1"/>
</dbReference>
<evidence type="ECO:0000259" key="1">
    <source>
        <dbReference type="Pfam" id="PF00534"/>
    </source>
</evidence>
<evidence type="ECO:0000259" key="2">
    <source>
        <dbReference type="Pfam" id="PF13439"/>
    </source>
</evidence>
<evidence type="ECO:0000313" key="3">
    <source>
        <dbReference type="EMBL" id="QFC18257.1"/>
    </source>
</evidence>
<gene>
    <name evidence="3" type="primary">wfeG</name>
</gene>
<organism evidence="3">
    <name type="scientific">Vibrio parahaemolyticus</name>
    <dbReference type="NCBI Taxonomy" id="670"/>
    <lineage>
        <taxon>Bacteria</taxon>
        <taxon>Pseudomonadati</taxon>
        <taxon>Pseudomonadota</taxon>
        <taxon>Gammaproteobacteria</taxon>
        <taxon>Vibrionales</taxon>
        <taxon>Vibrionaceae</taxon>
        <taxon>Vibrio</taxon>
    </lineage>
</organism>
<dbReference type="EMBL" id="MK482091">
    <property type="protein sequence ID" value="QFC18257.1"/>
    <property type="molecule type" value="Genomic_DNA"/>
</dbReference>
<name>A0A5P4S785_VIBPH</name>
<dbReference type="AlphaFoldDB" id="A0A5P4S785"/>
<dbReference type="PANTHER" id="PTHR12526:SF630">
    <property type="entry name" value="GLYCOSYLTRANSFERASE"/>
    <property type="match status" value="1"/>
</dbReference>
<proteinExistence type="predicted"/>
<reference evidence="3" key="1">
    <citation type="journal article" date="2019" name="Int. J. Food Microbiol.">
        <title>Developing a novel molecular serotyping system based on capsular polysaccharide synthesis gene clusters of Vibrio parahaemolyticus.</title>
        <authorList>
            <person name="Pang Y."/>
            <person name="Guo X."/>
            <person name="Tian X."/>
            <person name="Liu F."/>
            <person name="Wang L."/>
            <person name="Wu J."/>
            <person name="Zhang S."/>
            <person name="Li S."/>
            <person name="Liu B."/>
        </authorList>
    </citation>
    <scope>NUCLEOTIDE SEQUENCE</scope>
    <source>
        <strain evidence="3">G3588</strain>
    </source>
</reference>
<dbReference type="InterPro" id="IPR001296">
    <property type="entry name" value="Glyco_trans_1"/>
</dbReference>
<dbReference type="InterPro" id="IPR028098">
    <property type="entry name" value="Glyco_trans_4-like_N"/>
</dbReference>